<protein>
    <recommendedName>
        <fullName evidence="3">RNA polymerase sigma-70 region 2 domain-containing protein</fullName>
    </recommendedName>
</protein>
<dbReference type="SUPFAM" id="SSF88946">
    <property type="entry name" value="Sigma2 domain of RNA polymerase sigma factors"/>
    <property type="match status" value="1"/>
</dbReference>
<dbReference type="EMBL" id="JAPJUH010000001">
    <property type="protein sequence ID" value="MCX3263580.1"/>
    <property type="molecule type" value="Genomic_DNA"/>
</dbReference>
<sequence length="104" mass="12397">MQLSIPLSDHLVKSNLKVWSSDYEFFLNRLRNHDESAFKELYHQYSGAIFGNIKRTVHDDLKSKQILERTFIEIWNSISSFDETRTRLFTWMNQIANKQKLISS</sequence>
<keyword evidence="2" id="KW-1185">Reference proteome</keyword>
<accession>A0A9X3DCF0</accession>
<reference evidence="1" key="1">
    <citation type="submission" date="2022-11" db="EMBL/GenBank/DDBJ databases">
        <authorList>
            <person name="Graham C."/>
            <person name="Newman J.D."/>
        </authorList>
    </citation>
    <scope>NUCLEOTIDE SEQUENCE</scope>
    <source>
        <strain evidence="1">DSM 19486</strain>
    </source>
</reference>
<dbReference type="GO" id="GO:0006352">
    <property type="term" value="P:DNA-templated transcription initiation"/>
    <property type="evidence" value="ECO:0007669"/>
    <property type="project" value="InterPro"/>
</dbReference>
<dbReference type="Gene3D" id="1.10.1740.10">
    <property type="match status" value="1"/>
</dbReference>
<dbReference type="RefSeq" id="WP_010599990.1">
    <property type="nucleotide sequence ID" value="NZ_JAPJUH010000001.1"/>
</dbReference>
<proteinExistence type="predicted"/>
<evidence type="ECO:0008006" key="3">
    <source>
        <dbReference type="Google" id="ProtNLM"/>
    </source>
</evidence>
<dbReference type="AlphaFoldDB" id="A0A9X3DCF0"/>
<organism evidence="1 2">
    <name type="scientific">Pedobacter agri</name>
    <dbReference type="NCBI Taxonomy" id="454586"/>
    <lineage>
        <taxon>Bacteria</taxon>
        <taxon>Pseudomonadati</taxon>
        <taxon>Bacteroidota</taxon>
        <taxon>Sphingobacteriia</taxon>
        <taxon>Sphingobacteriales</taxon>
        <taxon>Sphingobacteriaceae</taxon>
        <taxon>Pedobacter</taxon>
    </lineage>
</organism>
<evidence type="ECO:0000313" key="1">
    <source>
        <dbReference type="EMBL" id="MCX3263580.1"/>
    </source>
</evidence>
<dbReference type="Proteomes" id="UP001142592">
    <property type="component" value="Unassembled WGS sequence"/>
</dbReference>
<name>A0A9X3DCF0_9SPHI</name>
<evidence type="ECO:0000313" key="2">
    <source>
        <dbReference type="Proteomes" id="UP001142592"/>
    </source>
</evidence>
<comment type="caution">
    <text evidence="1">The sequence shown here is derived from an EMBL/GenBank/DDBJ whole genome shotgun (WGS) entry which is preliminary data.</text>
</comment>
<gene>
    <name evidence="1" type="ORF">OQZ29_02430</name>
</gene>
<dbReference type="GO" id="GO:0003700">
    <property type="term" value="F:DNA-binding transcription factor activity"/>
    <property type="evidence" value="ECO:0007669"/>
    <property type="project" value="InterPro"/>
</dbReference>
<dbReference type="InterPro" id="IPR013325">
    <property type="entry name" value="RNA_pol_sigma_r2"/>
</dbReference>